<dbReference type="InterPro" id="IPR035952">
    <property type="entry name" value="Rhomboid-like_sf"/>
</dbReference>
<evidence type="ECO:0000256" key="4">
    <source>
        <dbReference type="ARBA" id="ARBA00022801"/>
    </source>
</evidence>
<dbReference type="HOGENOM" id="CLU_055068_2_2_11"/>
<proteinExistence type="inferred from homology"/>
<dbReference type="Pfam" id="PF01694">
    <property type="entry name" value="Rhomboid"/>
    <property type="match status" value="1"/>
</dbReference>
<evidence type="ECO:0000256" key="2">
    <source>
        <dbReference type="ARBA" id="ARBA00009045"/>
    </source>
</evidence>
<feature type="transmembrane region" description="Helical" evidence="8">
    <location>
        <begin position="187"/>
        <end position="205"/>
    </location>
</feature>
<feature type="region of interest" description="Disordered" evidence="7">
    <location>
        <begin position="1"/>
        <end position="26"/>
    </location>
</feature>
<dbReference type="GO" id="GO:0016020">
    <property type="term" value="C:membrane"/>
    <property type="evidence" value="ECO:0007669"/>
    <property type="project" value="UniProtKB-SubCell"/>
</dbReference>
<dbReference type="EMBL" id="AEON01000001">
    <property type="protein sequence ID" value="EFT83060.1"/>
    <property type="molecule type" value="Genomic_DNA"/>
</dbReference>
<dbReference type="PANTHER" id="PTHR43731">
    <property type="entry name" value="RHOMBOID PROTEASE"/>
    <property type="match status" value="1"/>
</dbReference>
<evidence type="ECO:0000256" key="6">
    <source>
        <dbReference type="ARBA" id="ARBA00023136"/>
    </source>
</evidence>
<dbReference type="SUPFAM" id="SSF144091">
    <property type="entry name" value="Rhomboid-like"/>
    <property type="match status" value="1"/>
</dbReference>
<dbReference type="RefSeq" id="WP_006288502.1">
    <property type="nucleotide sequence ID" value="NZ_AP012333.1"/>
</dbReference>
<keyword evidence="4 10" id="KW-0378">Hydrolase</keyword>
<name>E6JYP9_PARDN</name>
<dbReference type="eggNOG" id="COG0705">
    <property type="taxonomic scope" value="Bacteria"/>
</dbReference>
<evidence type="ECO:0000256" key="3">
    <source>
        <dbReference type="ARBA" id="ARBA00022692"/>
    </source>
</evidence>
<feature type="transmembrane region" description="Helical" evidence="8">
    <location>
        <begin position="240"/>
        <end position="261"/>
    </location>
</feature>
<evidence type="ECO:0000256" key="7">
    <source>
        <dbReference type="SAM" id="MobiDB-lite"/>
    </source>
</evidence>
<accession>E6JYP9</accession>
<dbReference type="KEGG" id="pdo:PSDT_1508"/>
<dbReference type="EC" id="3.4.21.-" evidence="10"/>
<dbReference type="InterPro" id="IPR050925">
    <property type="entry name" value="Rhomboid_protease_S54"/>
</dbReference>
<keyword evidence="3 8" id="KW-0812">Transmembrane</keyword>
<dbReference type="InterPro" id="IPR022764">
    <property type="entry name" value="Peptidase_S54_rhomboid_dom"/>
</dbReference>
<feature type="transmembrane region" description="Helical" evidence="8">
    <location>
        <begin position="157"/>
        <end position="180"/>
    </location>
</feature>
<keyword evidence="11" id="KW-1185">Reference proteome</keyword>
<keyword evidence="5 8" id="KW-1133">Transmembrane helix</keyword>
<evidence type="ECO:0000259" key="9">
    <source>
        <dbReference type="Pfam" id="PF01694"/>
    </source>
</evidence>
<evidence type="ECO:0000256" key="5">
    <source>
        <dbReference type="ARBA" id="ARBA00022989"/>
    </source>
</evidence>
<gene>
    <name evidence="10" type="ORF">HMPREF0620_0065</name>
</gene>
<feature type="domain" description="Peptidase S54 rhomboid" evidence="9">
    <location>
        <begin position="90"/>
        <end position="228"/>
    </location>
</feature>
<organism evidence="10 11">
    <name type="scientific">Parascardovia denticolens DSM 10105 = JCM 12538</name>
    <dbReference type="NCBI Taxonomy" id="864564"/>
    <lineage>
        <taxon>Bacteria</taxon>
        <taxon>Bacillati</taxon>
        <taxon>Actinomycetota</taxon>
        <taxon>Actinomycetes</taxon>
        <taxon>Bifidobacteriales</taxon>
        <taxon>Bifidobacteriaceae</taxon>
        <taxon>Parascardovia</taxon>
    </lineage>
</organism>
<evidence type="ECO:0000313" key="11">
    <source>
        <dbReference type="Proteomes" id="UP000004946"/>
    </source>
</evidence>
<dbReference type="GO" id="GO:0004252">
    <property type="term" value="F:serine-type endopeptidase activity"/>
    <property type="evidence" value="ECO:0007669"/>
    <property type="project" value="InterPro"/>
</dbReference>
<feature type="transmembrane region" description="Helical" evidence="8">
    <location>
        <begin position="91"/>
        <end position="118"/>
    </location>
</feature>
<dbReference type="PANTHER" id="PTHR43731:SF14">
    <property type="entry name" value="PRESENILIN-ASSOCIATED RHOMBOID-LIKE PROTEIN, MITOCHONDRIAL"/>
    <property type="match status" value="1"/>
</dbReference>
<sequence length="266" mass="29154">MAYNGNQNPFENPSGRPRKSKDERRQSFRVRRRKWLYEWRNGGTNMTVILIALCVFFWLIAGILYFTNRPALAVYESAFVLRSDQSLAHPWTLLTVLFMHSIDISHIFFNMVSLYLAGLSLERMLGHWEFLALYLVSGLGASVAFLLSALASGPSSAVASMIGASGAIFGLFGAMVVTALKSPGRQNAWSMVVFLGLILVVPMLFGSGVAWQAHLGGFAVGALLSWLMTDGVPSLRGKSIGFRMGLYGGGMALLLLAIWLVRVLTI</sequence>
<evidence type="ECO:0000256" key="8">
    <source>
        <dbReference type="SAM" id="Phobius"/>
    </source>
</evidence>
<evidence type="ECO:0000256" key="1">
    <source>
        <dbReference type="ARBA" id="ARBA00004141"/>
    </source>
</evidence>
<reference evidence="10 11" key="1">
    <citation type="submission" date="2010-12" db="EMBL/GenBank/DDBJ databases">
        <authorList>
            <person name="Muzny D."/>
            <person name="Qin X."/>
            <person name="Buhay C."/>
            <person name="Dugan-Rocha S."/>
            <person name="Ding Y."/>
            <person name="Chen G."/>
            <person name="Hawes A."/>
            <person name="Holder M."/>
            <person name="Jhangiani S."/>
            <person name="Johnson A."/>
            <person name="Khan Z."/>
            <person name="Li Z."/>
            <person name="Liu W."/>
            <person name="Liu X."/>
            <person name="Perez L."/>
            <person name="Shen H."/>
            <person name="Wang Q."/>
            <person name="Watt J."/>
            <person name="Xi L."/>
            <person name="Xin Y."/>
            <person name="Zhou J."/>
            <person name="Deng J."/>
            <person name="Jiang H."/>
            <person name="Liu Y."/>
            <person name="Qu J."/>
            <person name="Song X.-Z."/>
            <person name="Zhang L."/>
            <person name="Villasana D."/>
            <person name="Johnson A."/>
            <person name="Liu J."/>
            <person name="Liyanage D."/>
            <person name="Lorensuhewa L."/>
            <person name="Robinson T."/>
            <person name="Song A."/>
            <person name="Song B.-B."/>
            <person name="Dinh H."/>
            <person name="Thornton R."/>
            <person name="Coyle M."/>
            <person name="Francisco L."/>
            <person name="Jackson L."/>
            <person name="Javaid M."/>
            <person name="Korchina V."/>
            <person name="Kovar C."/>
            <person name="Mata R."/>
            <person name="Mathew T."/>
            <person name="Ngo R."/>
            <person name="Nguyen L."/>
            <person name="Nguyen N."/>
            <person name="Okwuonu G."/>
            <person name="Ongeri F."/>
            <person name="Pham C."/>
            <person name="Simmons D."/>
            <person name="Wilczek-Boney K."/>
            <person name="Hale W."/>
            <person name="Jakkamsetti A."/>
            <person name="Pham P."/>
            <person name="Ruth R."/>
            <person name="San Lucas F."/>
            <person name="Warren J."/>
            <person name="Zhang J."/>
            <person name="Zhao Z."/>
            <person name="Zhou C."/>
            <person name="Zhu D."/>
            <person name="Lee S."/>
            <person name="Bess C."/>
            <person name="Blankenburg K."/>
            <person name="Forbes L."/>
            <person name="Fu Q."/>
            <person name="Gubbala S."/>
            <person name="Hirani K."/>
            <person name="Jayaseelan J.C."/>
            <person name="Lara F."/>
            <person name="Munidasa M."/>
            <person name="Palculict T."/>
            <person name="Patil S."/>
            <person name="Pu L.-L."/>
            <person name="Saada N."/>
            <person name="Tang L."/>
            <person name="Weissenberger G."/>
            <person name="Zhu Y."/>
            <person name="Hemphill L."/>
            <person name="Shang Y."/>
            <person name="Youmans B."/>
            <person name="Ayvaz T."/>
            <person name="Ross M."/>
            <person name="Santibanez J."/>
            <person name="Aqrawi P."/>
            <person name="Gross S."/>
            <person name="Joshi V."/>
            <person name="Fowler G."/>
            <person name="Nazareth L."/>
            <person name="Reid J."/>
            <person name="Worley K."/>
            <person name="Petrosino J."/>
            <person name="Highlander S."/>
            <person name="Gibbs R."/>
        </authorList>
    </citation>
    <scope>NUCLEOTIDE SEQUENCE [LARGE SCALE GENOMIC DNA]</scope>
    <source>
        <strain evidence="10 11">DSM 10105</strain>
    </source>
</reference>
<protein>
    <submittedName>
        <fullName evidence="10">Peptidase, S54 family</fullName>
        <ecNumber evidence="10">3.4.21.-</ecNumber>
    </submittedName>
</protein>
<keyword evidence="6 8" id="KW-0472">Membrane</keyword>
<feature type="transmembrane region" description="Helical" evidence="8">
    <location>
        <begin position="130"/>
        <end position="151"/>
    </location>
</feature>
<comment type="caution">
    <text evidence="10">The sequence shown here is derived from an EMBL/GenBank/DDBJ whole genome shotgun (WGS) entry which is preliminary data.</text>
</comment>
<dbReference type="Gene3D" id="1.20.1540.10">
    <property type="entry name" value="Rhomboid-like"/>
    <property type="match status" value="1"/>
</dbReference>
<feature type="transmembrane region" description="Helical" evidence="8">
    <location>
        <begin position="42"/>
        <end position="66"/>
    </location>
</feature>
<dbReference type="PATRIC" id="fig|864564.6.peg.1653"/>
<feature type="compositionally biased region" description="Polar residues" evidence="7">
    <location>
        <begin position="1"/>
        <end position="11"/>
    </location>
</feature>
<dbReference type="AlphaFoldDB" id="E6JYP9"/>
<evidence type="ECO:0000313" key="10">
    <source>
        <dbReference type="EMBL" id="EFT83060.1"/>
    </source>
</evidence>
<dbReference type="Proteomes" id="UP000004946">
    <property type="component" value="Chromosome"/>
</dbReference>
<comment type="subcellular location">
    <subcellularLocation>
        <location evidence="1">Membrane</location>
        <topology evidence="1">Multi-pass membrane protein</topology>
    </subcellularLocation>
</comment>
<comment type="similarity">
    <text evidence="2">Belongs to the peptidase S54 family.</text>
</comment>